<accession>A0A1U7M7E8</accession>
<keyword evidence="5" id="KW-1185">Reference proteome</keyword>
<dbReference type="InterPro" id="IPR025991">
    <property type="entry name" value="Chemoreceptor_zinc-bind_dom"/>
</dbReference>
<comment type="caution">
    <text evidence="4">The sequence shown here is derived from an EMBL/GenBank/DDBJ whole genome shotgun (WGS) entry which is preliminary data.</text>
</comment>
<organism evidence="4 5">
    <name type="scientific">Tissierella creatinophila DSM 6911</name>
    <dbReference type="NCBI Taxonomy" id="1123403"/>
    <lineage>
        <taxon>Bacteria</taxon>
        <taxon>Bacillati</taxon>
        <taxon>Bacillota</taxon>
        <taxon>Tissierellia</taxon>
        <taxon>Tissierellales</taxon>
        <taxon>Tissierellaceae</taxon>
        <taxon>Tissierella</taxon>
    </lineage>
</organism>
<evidence type="ECO:0000256" key="1">
    <source>
        <dbReference type="ARBA" id="ARBA00023224"/>
    </source>
</evidence>
<reference evidence="4 5" key="1">
    <citation type="submission" date="2016-02" db="EMBL/GenBank/DDBJ databases">
        <title>Genome sequence of Tissierella creatinophila DSM 6911.</title>
        <authorList>
            <person name="Poehlein A."/>
            <person name="Daniel R."/>
        </authorList>
    </citation>
    <scope>NUCLEOTIDE SEQUENCE [LARGE SCALE GENOMIC DNA]</scope>
    <source>
        <strain evidence="4 5">DSM 6911</strain>
    </source>
</reference>
<evidence type="ECO:0000313" key="5">
    <source>
        <dbReference type="Proteomes" id="UP000186112"/>
    </source>
</evidence>
<dbReference type="SMART" id="SM00283">
    <property type="entry name" value="MA"/>
    <property type="match status" value="1"/>
</dbReference>
<dbReference type="Gene3D" id="1.10.287.950">
    <property type="entry name" value="Methyl-accepting chemotaxis protein"/>
    <property type="match status" value="1"/>
</dbReference>
<name>A0A1U7M7E8_TISCR</name>
<dbReference type="PANTHER" id="PTHR32089">
    <property type="entry name" value="METHYL-ACCEPTING CHEMOTAXIS PROTEIN MCPB"/>
    <property type="match status" value="1"/>
</dbReference>
<evidence type="ECO:0000256" key="2">
    <source>
        <dbReference type="PROSITE-ProRule" id="PRU00284"/>
    </source>
</evidence>
<dbReference type="PANTHER" id="PTHR32089:SF112">
    <property type="entry name" value="LYSOZYME-LIKE PROTEIN-RELATED"/>
    <property type="match status" value="1"/>
</dbReference>
<dbReference type="SUPFAM" id="SSF58104">
    <property type="entry name" value="Methyl-accepting chemotaxis protein (MCP) signaling domain"/>
    <property type="match status" value="1"/>
</dbReference>
<dbReference type="GO" id="GO:0007165">
    <property type="term" value="P:signal transduction"/>
    <property type="evidence" value="ECO:0007669"/>
    <property type="project" value="UniProtKB-KW"/>
</dbReference>
<evidence type="ECO:0000259" key="3">
    <source>
        <dbReference type="PROSITE" id="PS50111"/>
    </source>
</evidence>
<feature type="domain" description="Methyl-accepting transducer" evidence="3">
    <location>
        <begin position="65"/>
        <end position="279"/>
    </location>
</feature>
<dbReference type="OrthoDB" id="9816519at2"/>
<evidence type="ECO:0000313" key="4">
    <source>
        <dbReference type="EMBL" id="OLS03205.1"/>
    </source>
</evidence>
<gene>
    <name evidence="4" type="primary">mcp4</name>
    <name evidence="4" type="ORF">TICRE_09060</name>
</gene>
<dbReference type="AlphaFoldDB" id="A0A1U7M7E8"/>
<dbReference type="InterPro" id="IPR004089">
    <property type="entry name" value="MCPsignal_dom"/>
</dbReference>
<protein>
    <submittedName>
        <fullName evidence="4">Methyl-accepting chemotaxis protein 4</fullName>
    </submittedName>
</protein>
<proteinExistence type="predicted"/>
<dbReference type="RefSeq" id="WP_075725590.1">
    <property type="nucleotide sequence ID" value="NZ_LTDM01000011.1"/>
</dbReference>
<keyword evidence="1 2" id="KW-0807">Transducer</keyword>
<dbReference type="Pfam" id="PF13682">
    <property type="entry name" value="CZB"/>
    <property type="match status" value="1"/>
</dbReference>
<dbReference type="PROSITE" id="PS50111">
    <property type="entry name" value="CHEMOTAXIS_TRANSDUC_2"/>
    <property type="match status" value="1"/>
</dbReference>
<dbReference type="EMBL" id="LTDM01000011">
    <property type="protein sequence ID" value="OLS03205.1"/>
    <property type="molecule type" value="Genomic_DNA"/>
</dbReference>
<dbReference type="GO" id="GO:0016020">
    <property type="term" value="C:membrane"/>
    <property type="evidence" value="ECO:0007669"/>
    <property type="project" value="InterPro"/>
</dbReference>
<dbReference type="Pfam" id="PF00015">
    <property type="entry name" value="MCPsignal"/>
    <property type="match status" value="1"/>
</dbReference>
<dbReference type="Proteomes" id="UP000186112">
    <property type="component" value="Unassembled WGS sequence"/>
</dbReference>
<dbReference type="Gene3D" id="1.20.120.30">
    <property type="entry name" value="Aspartate receptor, ligand-binding domain"/>
    <property type="match status" value="1"/>
</dbReference>
<sequence>MEIFKRKREVEAASAVNVLEDERVKELEKRLSHKESSNQDLLIKLNELLQYMTQLDYIKDMIVDTDTQGEMVENVAASGEELSTSSEDIANFVQDCYKNTTKSMQDSNSSIEKIKESFGQIEGTMEKTQEVRDIMDLVNNEAKRIVDMVVMIETIAEQTNLLSLNASIEAARAGEQGRGFSVVANEIKKLSETSKEQVGSIRGIVKSLTDKISNTSKALDESLESFNNSKSLMDNAIHSVNGISGALTDIGKTFNDISANTEEQTATTQEMAGNLMEINEKTAALKKDIERTGKAFYKISKVVDEIRLLAYEECNLLDKKVQIEVCISDHLIWRWKVYNMLLGYEKLNKDTVGTHKTCRLGLWIEEQVFSDSRAIEILNNLESPHEELHLLAKKAISAYNNGDIDMAQRALEDMDECSNIVVDLLRKLKAIM</sequence>